<feature type="transmembrane region" description="Helical" evidence="1">
    <location>
        <begin position="65"/>
        <end position="87"/>
    </location>
</feature>
<feature type="transmembrane region" description="Helical" evidence="1">
    <location>
        <begin position="175"/>
        <end position="197"/>
    </location>
</feature>
<organism evidence="3 4">
    <name type="scientific">Shouchella miscanthi</name>
    <dbReference type="NCBI Taxonomy" id="2598861"/>
    <lineage>
        <taxon>Bacteria</taxon>
        <taxon>Bacillati</taxon>
        <taxon>Bacillota</taxon>
        <taxon>Bacilli</taxon>
        <taxon>Bacillales</taxon>
        <taxon>Bacillaceae</taxon>
        <taxon>Shouchella</taxon>
    </lineage>
</organism>
<keyword evidence="1" id="KW-0472">Membrane</keyword>
<gene>
    <name evidence="3" type="ORF">P5F74_21580</name>
</gene>
<keyword evidence="4" id="KW-1185">Reference proteome</keyword>
<feature type="domain" description="SMODS and SLOG-associating 2TM effector" evidence="2">
    <location>
        <begin position="14"/>
        <end position="190"/>
    </location>
</feature>
<evidence type="ECO:0000259" key="2">
    <source>
        <dbReference type="Pfam" id="PF18160"/>
    </source>
</evidence>
<dbReference type="RefSeq" id="WP_328239270.1">
    <property type="nucleotide sequence ID" value="NZ_JAROAS010000080.1"/>
</dbReference>
<dbReference type="Pfam" id="PF18160">
    <property type="entry name" value="SLATT_5"/>
    <property type="match status" value="1"/>
</dbReference>
<evidence type="ECO:0000313" key="3">
    <source>
        <dbReference type="EMBL" id="MED4130706.1"/>
    </source>
</evidence>
<dbReference type="EMBL" id="JAROAS010000080">
    <property type="protein sequence ID" value="MED4130706.1"/>
    <property type="molecule type" value="Genomic_DNA"/>
</dbReference>
<comment type="caution">
    <text evidence="3">The sequence shown here is derived from an EMBL/GenBank/DDBJ whole genome shotgun (WGS) entry which is preliminary data.</text>
</comment>
<feature type="transmembrane region" description="Helical" evidence="1">
    <location>
        <begin position="41"/>
        <end position="59"/>
    </location>
</feature>
<evidence type="ECO:0000256" key="1">
    <source>
        <dbReference type="SAM" id="Phobius"/>
    </source>
</evidence>
<evidence type="ECO:0000313" key="4">
    <source>
        <dbReference type="Proteomes" id="UP001341820"/>
    </source>
</evidence>
<sequence length="198" mass="23095">MDSEIKKEIILLKDSRVWVTKKARMEAEARMKFNDNISKGLVSYYTFVVLSFSIATLVIEDSNISLFTVIASVGLFGLSLIVSAKAYKEKAIRYKESYLNLNELEFDLKNLLRTDAVIGSDLVQEFRRCEKLYTDILNRTDNHDDIDYFKTKLKHQMKIAKLDKVKYYFNKTIKLLFLVLLIFFPLILLLIIVFGGYY</sequence>
<dbReference type="InterPro" id="IPR041115">
    <property type="entry name" value="SLATT_5"/>
</dbReference>
<keyword evidence="1" id="KW-0812">Transmembrane</keyword>
<accession>A0ABU6NR93</accession>
<dbReference type="Proteomes" id="UP001341820">
    <property type="component" value="Unassembled WGS sequence"/>
</dbReference>
<keyword evidence="1" id="KW-1133">Transmembrane helix</keyword>
<proteinExistence type="predicted"/>
<reference evidence="3 4" key="1">
    <citation type="submission" date="2023-03" db="EMBL/GenBank/DDBJ databases">
        <title>Bacillus Genome Sequencing.</title>
        <authorList>
            <person name="Dunlap C."/>
        </authorList>
    </citation>
    <scope>NUCLEOTIDE SEQUENCE [LARGE SCALE GENOMIC DNA]</scope>
    <source>
        <strain evidence="3 4">B-4107</strain>
    </source>
</reference>
<protein>
    <submittedName>
        <fullName evidence="3">SLATT domain-containing protein</fullName>
    </submittedName>
</protein>
<name>A0ABU6NR93_9BACI</name>
<dbReference type="NCBIfam" id="NF033631">
    <property type="entry name" value="SLATT_5"/>
    <property type="match status" value="1"/>
</dbReference>